<protein>
    <submittedName>
        <fullName evidence="1">Uncharacterized protein</fullName>
    </submittedName>
</protein>
<gene>
    <name evidence="1" type="ORF">LTS18_012744</name>
</gene>
<feature type="non-terminal residue" evidence="1">
    <location>
        <position position="1"/>
    </location>
</feature>
<keyword evidence="2" id="KW-1185">Reference proteome</keyword>
<evidence type="ECO:0000313" key="1">
    <source>
        <dbReference type="EMBL" id="KAK3076539.1"/>
    </source>
</evidence>
<accession>A0ACC3DIQ6</accession>
<proteinExistence type="predicted"/>
<dbReference type="EMBL" id="JAWDJW010003856">
    <property type="protein sequence ID" value="KAK3076539.1"/>
    <property type="molecule type" value="Genomic_DNA"/>
</dbReference>
<organism evidence="1 2">
    <name type="scientific">Coniosporium uncinatum</name>
    <dbReference type="NCBI Taxonomy" id="93489"/>
    <lineage>
        <taxon>Eukaryota</taxon>
        <taxon>Fungi</taxon>
        <taxon>Dikarya</taxon>
        <taxon>Ascomycota</taxon>
        <taxon>Pezizomycotina</taxon>
        <taxon>Dothideomycetes</taxon>
        <taxon>Dothideomycetes incertae sedis</taxon>
        <taxon>Coniosporium</taxon>
    </lineage>
</organism>
<evidence type="ECO:0000313" key="2">
    <source>
        <dbReference type="Proteomes" id="UP001186974"/>
    </source>
</evidence>
<reference evidence="1" key="1">
    <citation type="submission" date="2024-09" db="EMBL/GenBank/DDBJ databases">
        <title>Black Yeasts Isolated from many extreme environments.</title>
        <authorList>
            <person name="Coleine C."/>
            <person name="Stajich J.E."/>
            <person name="Selbmann L."/>
        </authorList>
    </citation>
    <scope>NUCLEOTIDE SEQUENCE</scope>
    <source>
        <strain evidence="1">CCFEE 5737</strain>
    </source>
</reference>
<name>A0ACC3DIQ6_9PEZI</name>
<comment type="caution">
    <text evidence="1">The sequence shown here is derived from an EMBL/GenBank/DDBJ whole genome shotgun (WGS) entry which is preliminary data.</text>
</comment>
<sequence length="259" mass="26374">TAGPVAAAAPQTTSTAPQNAVQAAVGPATTTAPAAGPVTATAPQTAPTAPQNAVQAAAAAPPPVLPVATLADAPAFSTRAARARRAGTAPPSVASNSAPVQHNAPVRPSQKTLGKRKANTVKPEDADEPARPATALGKRKATTVEPEDADEPVRPAKARKTAMLPPPPSPIEDNTNVQPRVQPAVSTEDAADALLSVAAGADNDEEEEEEPNSTEPLTWANATVQEKEGIVGLAMMKLEPRVKQWIGRSIVNGDIQLGL</sequence>
<dbReference type="Proteomes" id="UP001186974">
    <property type="component" value="Unassembled WGS sequence"/>
</dbReference>